<evidence type="ECO:0000256" key="2">
    <source>
        <dbReference type="SAM" id="Phobius"/>
    </source>
</evidence>
<evidence type="ECO:0000256" key="1">
    <source>
        <dbReference type="SAM" id="MobiDB-lite"/>
    </source>
</evidence>
<feature type="transmembrane region" description="Helical" evidence="2">
    <location>
        <begin position="166"/>
        <end position="184"/>
    </location>
</feature>
<dbReference type="Proteomes" id="UP000076837">
    <property type="component" value="Unassembled WGS sequence"/>
</dbReference>
<gene>
    <name evidence="3" type="ORF">ST47_g317</name>
</gene>
<keyword evidence="4" id="KW-1185">Reference proteome</keyword>
<dbReference type="Pfam" id="PF11374">
    <property type="entry name" value="DUF3176"/>
    <property type="match status" value="1"/>
</dbReference>
<evidence type="ECO:0000313" key="4">
    <source>
        <dbReference type="Proteomes" id="UP000076837"/>
    </source>
</evidence>
<organism evidence="3 4">
    <name type="scientific">Didymella rabiei</name>
    <name type="common">Chickpea ascochyta blight fungus</name>
    <name type="synonym">Mycosphaerella rabiei</name>
    <dbReference type="NCBI Taxonomy" id="5454"/>
    <lineage>
        <taxon>Eukaryota</taxon>
        <taxon>Fungi</taxon>
        <taxon>Dikarya</taxon>
        <taxon>Ascomycota</taxon>
        <taxon>Pezizomycotina</taxon>
        <taxon>Dothideomycetes</taxon>
        <taxon>Pleosporomycetidae</taxon>
        <taxon>Pleosporales</taxon>
        <taxon>Pleosporineae</taxon>
        <taxon>Didymellaceae</taxon>
        <taxon>Ascochyta</taxon>
    </lineage>
</organism>
<evidence type="ECO:0000313" key="3">
    <source>
        <dbReference type="EMBL" id="KZM28523.1"/>
    </source>
</evidence>
<accession>A0A163M9M3</accession>
<sequence length="686" mass="76902">MPSNFPPTLRTQRQPSTSSTSTTSYKGDAPGSCDANLEEKRSLDITQRIEKKLAKYNASNNVFKRWILELGSWATSALCMGAVVGIYFCINGNLMSDNQFALNCANLLSKVASAALIVPTSEALGQLKWNWFHSSKAIWDFEIFDKASRGPWGAALLLYRTKGRSLAALGALLIVLLLAIDTFFQQVVEYHDLWALERTTGNIPRITRYEPFYRPTYKNHAQMGTIDKEFESVIEQFFCENGTQPTIFGNGTRPDIPLSCPTSNCTWPIYDTLAVCSRCADVSNVLDISYACLYTANDWTATWTGPRFEVPYPNETVCGYFLNATSSSPTLLSGYVSKNNGSKNESGEALLVRALSLTDFDLKTPYYGNGSVKFDQFRYPIMDFLIASAKYGAESVYQNKAPIVHECMLSWCVQTIKSSYAWGTYEENVLSEYLETVTEPDPWPWRASTVYEGTEVTGTSLEYNAYIALQPHVSDAGSSRSDITYGANNETVMYILNLFDDFFPSFYTTEAASATPLLRYKNYYNGPSTQILDYNPWQAPNDINRHMERLAISMTNLLRSSVSKKMVEGSAYSRKSFIHISWAWLTFPFVLLLLSLAFLVSTIIETTKDTETGVWKTSAMPTLIYGLPEETRGKFTAQEKWDSSLGDTKEVRIKLLPNLGWRVSGQGTPKAPLLPVRMNQPPPGWL</sequence>
<keyword evidence="2" id="KW-0472">Membrane</keyword>
<feature type="transmembrane region" description="Helical" evidence="2">
    <location>
        <begin position="70"/>
        <end position="90"/>
    </location>
</feature>
<dbReference type="EMBL" id="JYNV01000015">
    <property type="protein sequence ID" value="KZM28523.1"/>
    <property type="molecule type" value="Genomic_DNA"/>
</dbReference>
<feature type="transmembrane region" description="Helical" evidence="2">
    <location>
        <begin position="582"/>
        <end position="604"/>
    </location>
</feature>
<dbReference type="InterPro" id="IPR021514">
    <property type="entry name" value="DUF3176"/>
</dbReference>
<dbReference type="AlphaFoldDB" id="A0A163M9M3"/>
<keyword evidence="2" id="KW-1133">Transmembrane helix</keyword>
<reference evidence="3 4" key="1">
    <citation type="journal article" date="2016" name="Sci. Rep.">
        <title>Draft genome sequencing and secretome analysis of fungal phytopathogen Ascochyta rabiei provides insight into the necrotrophic effector repertoire.</title>
        <authorList>
            <person name="Verma S."/>
            <person name="Gazara R.K."/>
            <person name="Nizam S."/>
            <person name="Parween S."/>
            <person name="Chattopadhyay D."/>
            <person name="Verma P.K."/>
        </authorList>
    </citation>
    <scope>NUCLEOTIDE SEQUENCE [LARGE SCALE GENOMIC DNA]</scope>
    <source>
        <strain evidence="3 4">ArDII</strain>
    </source>
</reference>
<feature type="region of interest" description="Disordered" evidence="1">
    <location>
        <begin position="1"/>
        <end position="30"/>
    </location>
</feature>
<proteinExistence type="predicted"/>
<dbReference type="PANTHER" id="PTHR35394">
    <property type="entry name" value="DUF3176 DOMAIN-CONTAINING PROTEIN"/>
    <property type="match status" value="1"/>
</dbReference>
<dbReference type="PANTHER" id="PTHR35394:SF5">
    <property type="entry name" value="DUF3176 DOMAIN-CONTAINING PROTEIN"/>
    <property type="match status" value="1"/>
</dbReference>
<name>A0A163M9M3_DIDRA</name>
<protein>
    <recommendedName>
        <fullName evidence="5">DUF3176 domain containing protein</fullName>
    </recommendedName>
</protein>
<keyword evidence="2" id="KW-0812">Transmembrane</keyword>
<comment type="caution">
    <text evidence="3">The sequence shown here is derived from an EMBL/GenBank/DDBJ whole genome shotgun (WGS) entry which is preliminary data.</text>
</comment>
<evidence type="ECO:0008006" key="5">
    <source>
        <dbReference type="Google" id="ProtNLM"/>
    </source>
</evidence>